<dbReference type="Proteomes" id="UP000830671">
    <property type="component" value="Chromosome 6"/>
</dbReference>
<dbReference type="GeneID" id="73346301"/>
<gene>
    <name evidence="2" type="ORF">CLUP02_12327</name>
</gene>
<dbReference type="KEGG" id="clup:CLUP02_12327"/>
<protein>
    <submittedName>
        <fullName evidence="2">Uncharacterized protein</fullName>
    </submittedName>
</protein>
<feature type="compositionally biased region" description="Low complexity" evidence="1">
    <location>
        <begin position="318"/>
        <end position="333"/>
    </location>
</feature>
<reference evidence="2" key="1">
    <citation type="journal article" date="2021" name="Mol. Plant Microbe Interact.">
        <title>Complete Genome Sequence of the Plant-Pathogenic Fungus Colletotrichum lupini.</title>
        <authorList>
            <person name="Baroncelli R."/>
            <person name="Pensec F."/>
            <person name="Da Lio D."/>
            <person name="Boufleur T."/>
            <person name="Vicente I."/>
            <person name="Sarrocco S."/>
            <person name="Picot A."/>
            <person name="Baraldi E."/>
            <person name="Sukno S."/>
            <person name="Thon M."/>
            <person name="Le Floch G."/>
        </authorList>
    </citation>
    <scope>NUCLEOTIDE SEQUENCE</scope>
    <source>
        <strain evidence="2">IMI 504893</strain>
    </source>
</reference>
<keyword evidence="3" id="KW-1185">Reference proteome</keyword>
<evidence type="ECO:0000313" key="2">
    <source>
        <dbReference type="EMBL" id="UQC86825.1"/>
    </source>
</evidence>
<dbReference type="AlphaFoldDB" id="A0A9Q8WL98"/>
<evidence type="ECO:0000256" key="1">
    <source>
        <dbReference type="SAM" id="MobiDB-lite"/>
    </source>
</evidence>
<dbReference type="RefSeq" id="XP_049148436.1">
    <property type="nucleotide sequence ID" value="XM_049291291.1"/>
</dbReference>
<accession>A0A9Q8WL98</accession>
<evidence type="ECO:0000313" key="3">
    <source>
        <dbReference type="Proteomes" id="UP000830671"/>
    </source>
</evidence>
<feature type="compositionally biased region" description="Basic residues" evidence="1">
    <location>
        <begin position="370"/>
        <end position="382"/>
    </location>
</feature>
<feature type="region of interest" description="Disordered" evidence="1">
    <location>
        <begin position="315"/>
        <end position="391"/>
    </location>
</feature>
<organism evidence="2 3">
    <name type="scientific">Colletotrichum lupini</name>
    <dbReference type="NCBI Taxonomy" id="145971"/>
    <lineage>
        <taxon>Eukaryota</taxon>
        <taxon>Fungi</taxon>
        <taxon>Dikarya</taxon>
        <taxon>Ascomycota</taxon>
        <taxon>Pezizomycotina</taxon>
        <taxon>Sordariomycetes</taxon>
        <taxon>Hypocreomycetidae</taxon>
        <taxon>Glomerellales</taxon>
        <taxon>Glomerellaceae</taxon>
        <taxon>Colletotrichum</taxon>
        <taxon>Colletotrichum acutatum species complex</taxon>
    </lineage>
</organism>
<name>A0A9Q8WL98_9PEZI</name>
<dbReference type="EMBL" id="CP019478">
    <property type="protein sequence ID" value="UQC86825.1"/>
    <property type="molecule type" value="Genomic_DNA"/>
</dbReference>
<proteinExistence type="predicted"/>
<sequence length="391" mass="43476">MAGLHLETLTFSYVATNPPPSKDEARNGRLLLEHSLIERLQKPQRRIANGFEDIKIHNAHKAAISILQGDPADISISLPNCFLVLDLKPFHLTHIGFRLLTRNRNMALRPATCFDLREAVSLQPLRALVALMAVIRLQVGRPNPIPDLPSYAGSQVHPQSMVIHGSILSIKATLKPASWIAEGRSLAHPHGSFAASCSSFWERNKLDAKNSRGAHPGFQMTSPAASCPDVVRKRKSYESFCHVFKSFPNDKSLSDFLLYKGNRDPADANSHWTGATEEKVLDEQDINAWLEQQGDKSSTTTALDALDGLEPRFASAYTPSTRPRSPGTSSPASPKKRNRGSEPWQQRYVPHTLREVGAFASSSEASPEKKKQKRMAKSRHRPLTGWFNNWL</sequence>